<comment type="caution">
    <text evidence="2">The sequence shown here is derived from an EMBL/GenBank/DDBJ whole genome shotgun (WGS) entry which is preliminary data.</text>
</comment>
<keyword evidence="3" id="KW-1185">Reference proteome</keyword>
<dbReference type="RefSeq" id="WP_110327607.1">
    <property type="nucleotide sequence ID" value="NZ_CAJMXV010000007.1"/>
</dbReference>
<organism evidence="2 3">
    <name type="scientific">Paraburkholderia tropica</name>
    <dbReference type="NCBI Taxonomy" id="92647"/>
    <lineage>
        <taxon>Bacteria</taxon>
        <taxon>Pseudomonadati</taxon>
        <taxon>Pseudomonadota</taxon>
        <taxon>Betaproteobacteria</taxon>
        <taxon>Burkholderiales</taxon>
        <taxon>Burkholderiaceae</taxon>
        <taxon>Paraburkholderia</taxon>
    </lineage>
</organism>
<keyword evidence="1" id="KW-0812">Transmembrane</keyword>
<sequence length="60" mass="6491">MIVRLGVVIVQQAPFGLTIDVLVPIQVPIQVTVLVSLLTATFLAIIVSRRRELAADAPRV</sequence>
<keyword evidence="1" id="KW-1133">Transmembrane helix</keyword>
<name>A0ABX5MR45_9BURK</name>
<keyword evidence="1" id="KW-0472">Membrane</keyword>
<evidence type="ECO:0000256" key="1">
    <source>
        <dbReference type="SAM" id="Phobius"/>
    </source>
</evidence>
<evidence type="ECO:0000313" key="2">
    <source>
        <dbReference type="EMBL" id="PXX16403.1"/>
    </source>
</evidence>
<evidence type="ECO:0000313" key="3">
    <source>
        <dbReference type="Proteomes" id="UP000247515"/>
    </source>
</evidence>
<dbReference type="Proteomes" id="UP000247515">
    <property type="component" value="Unassembled WGS sequence"/>
</dbReference>
<accession>A0ABX5MR45</accession>
<feature type="transmembrane region" description="Helical" evidence="1">
    <location>
        <begin position="27"/>
        <end position="47"/>
    </location>
</feature>
<proteinExistence type="predicted"/>
<protein>
    <submittedName>
        <fullName evidence="2">Uncharacterized protein</fullName>
    </submittedName>
</protein>
<gene>
    <name evidence="2" type="ORF">C7400_108211</name>
</gene>
<dbReference type="EMBL" id="QJJV01000008">
    <property type="protein sequence ID" value="PXX16403.1"/>
    <property type="molecule type" value="Genomic_DNA"/>
</dbReference>
<reference evidence="2 3" key="1">
    <citation type="submission" date="2018-05" db="EMBL/GenBank/DDBJ databases">
        <title>Genomic Encyclopedia of Type Strains, Phase IV (KMG-V): Genome sequencing to study the core and pangenomes of soil and plant-associated prokaryotes.</title>
        <authorList>
            <person name="Whitman W."/>
        </authorList>
    </citation>
    <scope>NUCLEOTIDE SEQUENCE [LARGE SCALE GENOMIC DNA]</scope>
    <source>
        <strain evidence="2 3">SIr-6563</strain>
    </source>
</reference>